<dbReference type="GO" id="GO:0046854">
    <property type="term" value="P:phosphatidylinositol phosphate biosynthetic process"/>
    <property type="evidence" value="ECO:0007669"/>
    <property type="project" value="TreeGrafter"/>
</dbReference>
<keyword evidence="3 4" id="KW-0418">Kinase</keyword>
<feature type="compositionally biased region" description="Basic and acidic residues" evidence="5">
    <location>
        <begin position="600"/>
        <end position="619"/>
    </location>
</feature>
<evidence type="ECO:0000256" key="2">
    <source>
        <dbReference type="ARBA" id="ARBA00022679"/>
    </source>
</evidence>
<feature type="compositionally biased region" description="Basic and acidic residues" evidence="5">
    <location>
        <begin position="318"/>
        <end position="332"/>
    </location>
</feature>
<dbReference type="SUPFAM" id="SSF56104">
    <property type="entry name" value="SAICAR synthase-like"/>
    <property type="match status" value="1"/>
</dbReference>
<name>A0A9P7EGC2_9AGAM</name>
<evidence type="ECO:0000256" key="5">
    <source>
        <dbReference type="SAM" id="MobiDB-lite"/>
    </source>
</evidence>
<feature type="compositionally biased region" description="Low complexity" evidence="5">
    <location>
        <begin position="419"/>
        <end position="432"/>
    </location>
</feature>
<comment type="similarity">
    <text evidence="1 4">Belongs to the inositol phosphokinase (IPK) family.</text>
</comment>
<feature type="region of interest" description="Disordered" evidence="5">
    <location>
        <begin position="311"/>
        <end position="434"/>
    </location>
</feature>
<dbReference type="Gene3D" id="3.30.470.160">
    <property type="entry name" value="Inositol polyphosphate kinase"/>
    <property type="match status" value="1"/>
</dbReference>
<proteinExistence type="inferred from homology"/>
<evidence type="ECO:0000313" key="7">
    <source>
        <dbReference type="Proteomes" id="UP000807769"/>
    </source>
</evidence>
<feature type="region of interest" description="Disordered" evidence="5">
    <location>
        <begin position="737"/>
        <end position="756"/>
    </location>
</feature>
<comment type="caution">
    <text evidence="6">The sequence shown here is derived from an EMBL/GenBank/DDBJ whole genome shotgun (WGS) entry which is preliminary data.</text>
</comment>
<dbReference type="InterPro" id="IPR005522">
    <property type="entry name" value="IPK"/>
</dbReference>
<dbReference type="Proteomes" id="UP000807769">
    <property type="component" value="Unassembled WGS sequence"/>
</dbReference>
<reference evidence="6" key="1">
    <citation type="journal article" date="2020" name="New Phytol.">
        <title>Comparative genomics reveals dynamic genome evolution in host specialist ectomycorrhizal fungi.</title>
        <authorList>
            <person name="Lofgren L.A."/>
            <person name="Nguyen N.H."/>
            <person name="Vilgalys R."/>
            <person name="Ruytinx J."/>
            <person name="Liao H.L."/>
            <person name="Branco S."/>
            <person name="Kuo A."/>
            <person name="LaButti K."/>
            <person name="Lipzen A."/>
            <person name="Andreopoulos W."/>
            <person name="Pangilinan J."/>
            <person name="Riley R."/>
            <person name="Hundley H."/>
            <person name="Na H."/>
            <person name="Barry K."/>
            <person name="Grigoriev I.V."/>
            <person name="Stajich J.E."/>
            <person name="Kennedy P.G."/>
        </authorList>
    </citation>
    <scope>NUCLEOTIDE SEQUENCE</scope>
    <source>
        <strain evidence="6">MN1</strain>
    </source>
</reference>
<feature type="region of interest" description="Disordered" evidence="5">
    <location>
        <begin position="84"/>
        <end position="123"/>
    </location>
</feature>
<dbReference type="Pfam" id="PF03770">
    <property type="entry name" value="IPK"/>
    <property type="match status" value="1"/>
</dbReference>
<dbReference type="GO" id="GO:0005634">
    <property type="term" value="C:nucleus"/>
    <property type="evidence" value="ECO:0007669"/>
    <property type="project" value="TreeGrafter"/>
</dbReference>
<gene>
    <name evidence="6" type="ORF">BJ212DRAFT_1478585</name>
</gene>
<keyword evidence="2 4" id="KW-0808">Transferase</keyword>
<feature type="region of interest" description="Disordered" evidence="5">
    <location>
        <begin position="598"/>
        <end position="619"/>
    </location>
</feature>
<feature type="region of interest" description="Disordered" evidence="5">
    <location>
        <begin position="219"/>
        <end position="285"/>
    </location>
</feature>
<feature type="compositionally biased region" description="Basic residues" evidence="5">
    <location>
        <begin position="338"/>
        <end position="348"/>
    </location>
</feature>
<dbReference type="GO" id="GO:0005737">
    <property type="term" value="C:cytoplasm"/>
    <property type="evidence" value="ECO:0007669"/>
    <property type="project" value="TreeGrafter"/>
</dbReference>
<accession>A0A9P7EGC2</accession>
<dbReference type="GO" id="GO:0008440">
    <property type="term" value="F:inositol-1,4,5-trisphosphate 3-kinase activity"/>
    <property type="evidence" value="ECO:0007669"/>
    <property type="project" value="TreeGrafter"/>
</dbReference>
<dbReference type="OrthoDB" id="2573163at2759"/>
<evidence type="ECO:0000313" key="6">
    <source>
        <dbReference type="EMBL" id="KAG1820478.1"/>
    </source>
</evidence>
<evidence type="ECO:0000256" key="3">
    <source>
        <dbReference type="ARBA" id="ARBA00022777"/>
    </source>
</evidence>
<keyword evidence="7" id="KW-1185">Reference proteome</keyword>
<dbReference type="InterPro" id="IPR038286">
    <property type="entry name" value="IPK_sf"/>
</dbReference>
<dbReference type="GO" id="GO:0000824">
    <property type="term" value="F:inositol-1,4,5,6-tetrakisphosphate 3-kinase activity"/>
    <property type="evidence" value="ECO:0007669"/>
    <property type="project" value="TreeGrafter"/>
</dbReference>
<dbReference type="EMBL" id="JABBWG010000008">
    <property type="protein sequence ID" value="KAG1820478.1"/>
    <property type="molecule type" value="Genomic_DNA"/>
</dbReference>
<feature type="compositionally biased region" description="Polar residues" evidence="5">
    <location>
        <begin position="372"/>
        <end position="390"/>
    </location>
</feature>
<dbReference type="GO" id="GO:0032958">
    <property type="term" value="P:inositol phosphate biosynthetic process"/>
    <property type="evidence" value="ECO:0007669"/>
    <property type="project" value="InterPro"/>
</dbReference>
<dbReference type="PANTHER" id="PTHR12400">
    <property type="entry name" value="INOSITOL POLYPHOSPHATE KINASE"/>
    <property type="match status" value="1"/>
</dbReference>
<evidence type="ECO:0000256" key="4">
    <source>
        <dbReference type="RuleBase" id="RU363090"/>
    </source>
</evidence>
<feature type="compositionally biased region" description="Polar residues" evidence="5">
    <location>
        <begin position="105"/>
        <end position="123"/>
    </location>
</feature>
<dbReference type="PANTHER" id="PTHR12400:SF21">
    <property type="entry name" value="KINASE"/>
    <property type="match status" value="1"/>
</dbReference>
<dbReference type="AlphaFoldDB" id="A0A9P7EGC2"/>
<protein>
    <recommendedName>
        <fullName evidence="4">Kinase</fullName>
        <ecNumber evidence="4">2.7.-.-</ecNumber>
    </recommendedName>
</protein>
<sequence length="776" mass="87204">MTFGTSDESLPHIPLRPFRNQVGGHSAIYRFTKRAVCKPLVSRENQFYEAVEREAPPLLGFIPRYLGVMLVTYRRVSKGSLPATNLSVPDTHAPHPHPAHPSSPDFHTSNSYPSRPTQGSTLHPAQFLEDDDVSSHETSDEMPEVVLDRNRHIIPEWVLHLDGPKHDRPISFSYPPSYRKFPDTPRHLTSMRGVIASTPDLTRPEPSLVQCNPLLRQATMPLQGEPPPPSNSPECSSGVLPSSPFADPHSAHRTLVPEGIHPQSLRPFLSESGIGQQQGTPSWFGGTGLTMVNTKLKDHVFNTILRRFQRRNRAKWSTKTEDEGEMADHEGRPISSARRTRSHRRRHPVGPAERPKGEEGSHLFPSVLPRVQSESAMDSMYAQESTSDGDSVTLEDHNQPDLPPSPTRHRSRSRSLGFSTPVTPVSSKPPSTFNFDDSITRQNHFICMEDLTGRLKRSCVLDLKMGTRQYGMDATLAKKKSQRKKCDCTTSRPLGVRVCGMQVWNNATQAYVTQDKYRGRDVKAEEFESVLASFLQDGERLLVWQIPILLQKLYTLARIINRLKGFRFYGCSLLLIYDGDREAQEAFRTCALEHPSSRSKRGESLERSSTRSSASDERPLLRRTHSEDLLVGPVGKRSSGKRKRGEVNVRIVDFAHTTTGRDWLPYPAPAGRDIIHQVSSSKGYQAEVDVETGLIYARFPPHFPEEPDRGFLFGLKSLTEALENIWNEERVCRIKASRDDPSADTNELPPLSGDGKEIFDEIFSRLDDEDPGMLST</sequence>
<dbReference type="EC" id="2.7.-.-" evidence="4"/>
<dbReference type="RefSeq" id="XP_041195749.1">
    <property type="nucleotide sequence ID" value="XM_041339730.1"/>
</dbReference>
<evidence type="ECO:0000256" key="1">
    <source>
        <dbReference type="ARBA" id="ARBA00007374"/>
    </source>
</evidence>
<dbReference type="GeneID" id="64633746"/>
<organism evidence="6 7">
    <name type="scientific">Suillus subaureus</name>
    <dbReference type="NCBI Taxonomy" id="48587"/>
    <lineage>
        <taxon>Eukaryota</taxon>
        <taxon>Fungi</taxon>
        <taxon>Dikarya</taxon>
        <taxon>Basidiomycota</taxon>
        <taxon>Agaricomycotina</taxon>
        <taxon>Agaricomycetes</taxon>
        <taxon>Agaricomycetidae</taxon>
        <taxon>Boletales</taxon>
        <taxon>Suillineae</taxon>
        <taxon>Suillaceae</taxon>
        <taxon>Suillus</taxon>
    </lineage>
</organism>